<dbReference type="InterPro" id="IPR036388">
    <property type="entry name" value="WH-like_DNA-bd_sf"/>
</dbReference>
<evidence type="ECO:0000256" key="2">
    <source>
        <dbReference type="ARBA" id="ARBA00024764"/>
    </source>
</evidence>
<keyword evidence="5" id="KW-1185">Reference proteome</keyword>
<dbReference type="Proteomes" id="UP000006443">
    <property type="component" value="Unassembled WGS sequence"/>
</dbReference>
<dbReference type="InterPro" id="IPR054831">
    <property type="entry name" value="UPF0122_fam_protein"/>
</dbReference>
<proteinExistence type="inferred from homology"/>
<organism evidence="4 5">
    <name type="scientific">Dethiobacter alkaliphilus AHT 1</name>
    <dbReference type="NCBI Taxonomy" id="555088"/>
    <lineage>
        <taxon>Bacteria</taxon>
        <taxon>Bacillati</taxon>
        <taxon>Bacillota</taxon>
        <taxon>Dethiobacteria</taxon>
        <taxon>Dethiobacterales</taxon>
        <taxon>Dethiobacteraceae</taxon>
        <taxon>Dethiobacter</taxon>
    </lineage>
</organism>
<evidence type="ECO:0000313" key="4">
    <source>
        <dbReference type="EMBL" id="EEG77221.1"/>
    </source>
</evidence>
<gene>
    <name evidence="4" type="ORF">DealDRAFT_1974</name>
</gene>
<dbReference type="InterPro" id="IPR013324">
    <property type="entry name" value="RNA_pol_sigma_r3/r4-like"/>
</dbReference>
<dbReference type="PANTHER" id="PTHR40083">
    <property type="entry name" value="UPF0122 PROTEIN CBO2450/CLC_2298"/>
    <property type="match status" value="1"/>
</dbReference>
<sequence>MLEDTTRINMLYDFYGNLLTDKQRECLELYYQDDLSLAEIADNSGISRQGVHDLIKRAVKTLEKAEEKLALVKRFMDQEKELRRLRGILAGDIGPGERREALAIVERLLD</sequence>
<dbReference type="RefSeq" id="WP_008517023.1">
    <property type="nucleotide sequence ID" value="NZ_ACJM01000009.1"/>
</dbReference>
<dbReference type="Gene3D" id="1.10.10.10">
    <property type="entry name" value="Winged helix-like DNA-binding domain superfamily/Winged helix DNA-binding domain"/>
    <property type="match status" value="1"/>
</dbReference>
<evidence type="ECO:0000256" key="3">
    <source>
        <dbReference type="HAMAP-Rule" id="MF_00245"/>
    </source>
</evidence>
<dbReference type="EMBL" id="ACJM01000009">
    <property type="protein sequence ID" value="EEG77221.1"/>
    <property type="molecule type" value="Genomic_DNA"/>
</dbReference>
<dbReference type="eggNOG" id="COG2739">
    <property type="taxonomic scope" value="Bacteria"/>
</dbReference>
<dbReference type="PANTHER" id="PTHR40083:SF1">
    <property type="entry name" value="UPF0122 PROTEIN YLXM"/>
    <property type="match status" value="1"/>
</dbReference>
<comment type="caution">
    <text evidence="4">The sequence shown here is derived from an EMBL/GenBank/DDBJ whole genome shotgun (WGS) entry which is preliminary data.</text>
</comment>
<evidence type="ECO:0000313" key="5">
    <source>
        <dbReference type="Proteomes" id="UP000006443"/>
    </source>
</evidence>
<protein>
    <recommendedName>
        <fullName evidence="3">UPF0122 protein DealDRAFT_1974</fullName>
    </recommendedName>
</protein>
<dbReference type="InterPro" id="IPR007394">
    <property type="entry name" value="UPF0122"/>
</dbReference>
<dbReference type="Pfam" id="PF04297">
    <property type="entry name" value="UPF0122"/>
    <property type="match status" value="1"/>
</dbReference>
<dbReference type="HAMAP" id="MF_00245">
    <property type="entry name" value="UPF0122"/>
    <property type="match status" value="1"/>
</dbReference>
<name>C0GHL5_DETAL</name>
<dbReference type="NCBIfam" id="NF045758">
    <property type="entry name" value="YlxM"/>
    <property type="match status" value="1"/>
</dbReference>
<dbReference type="STRING" id="555088.DealDRAFT_1974"/>
<comment type="similarity">
    <text evidence="1 3">Belongs to the UPF0122 family.</text>
</comment>
<dbReference type="AlphaFoldDB" id="C0GHL5"/>
<accession>C0GHL5</accession>
<reference evidence="4 5" key="1">
    <citation type="submission" date="2009-02" db="EMBL/GenBank/DDBJ databases">
        <title>Sequencing of the draft genome and assembly of Dethiobacter alkaliphilus AHT 1.</title>
        <authorList>
            <consortium name="US DOE Joint Genome Institute (JGI-PGF)"/>
            <person name="Lucas S."/>
            <person name="Copeland A."/>
            <person name="Lapidus A."/>
            <person name="Glavina del Rio T."/>
            <person name="Dalin E."/>
            <person name="Tice H."/>
            <person name="Bruce D."/>
            <person name="Goodwin L."/>
            <person name="Pitluck S."/>
            <person name="Larimer F."/>
            <person name="Land M.L."/>
            <person name="Hauser L."/>
            <person name="Muyzer G."/>
        </authorList>
    </citation>
    <scope>NUCLEOTIDE SEQUENCE [LARGE SCALE GENOMIC DNA]</scope>
    <source>
        <strain evidence="4 5">AHT 1</strain>
    </source>
</reference>
<dbReference type="SUPFAM" id="SSF88659">
    <property type="entry name" value="Sigma3 and sigma4 domains of RNA polymerase sigma factors"/>
    <property type="match status" value="1"/>
</dbReference>
<evidence type="ECO:0000256" key="1">
    <source>
        <dbReference type="ARBA" id="ARBA00008720"/>
    </source>
</evidence>
<dbReference type="OrthoDB" id="6392at2"/>
<comment type="function">
    <text evidence="2 3">Might take part in the signal recognition particle (SRP) pathway. This is inferred from the conservation of its genetic proximity to ftsY/ffh. May be a regulatory protein.</text>
</comment>
<dbReference type="NCBIfam" id="NF001072">
    <property type="entry name" value="PRK00118.2-2"/>
    <property type="match status" value="1"/>
</dbReference>